<evidence type="ECO:0000256" key="1">
    <source>
        <dbReference type="ARBA" id="ARBA00004651"/>
    </source>
</evidence>
<comment type="caution">
    <text evidence="17">The sequence shown here is derived from an EMBL/GenBank/DDBJ whole genome shotgun (WGS) entry which is preliminary data.</text>
</comment>
<dbReference type="GO" id="GO:0046872">
    <property type="term" value="F:metal ion binding"/>
    <property type="evidence" value="ECO:0007669"/>
    <property type="project" value="UniProtKB-KW"/>
</dbReference>
<dbReference type="InterPro" id="IPR011640">
    <property type="entry name" value="Fe2_transport_prot_B_C"/>
</dbReference>
<evidence type="ECO:0000256" key="4">
    <source>
        <dbReference type="ARBA" id="ARBA00022496"/>
    </source>
</evidence>
<feature type="binding site" evidence="14">
    <location>
        <position position="25"/>
    </location>
    <ligand>
        <name>Mg(2+)</name>
        <dbReference type="ChEBI" id="CHEBI:18420"/>
        <label>2</label>
    </ligand>
</feature>
<dbReference type="InterPro" id="IPR027417">
    <property type="entry name" value="P-loop_NTPase"/>
</dbReference>
<keyword evidence="14" id="KW-0479">Metal-binding</keyword>
<evidence type="ECO:0000256" key="7">
    <source>
        <dbReference type="ARBA" id="ARBA00022989"/>
    </source>
</evidence>
<dbReference type="Pfam" id="PF07670">
    <property type="entry name" value="Gate"/>
    <property type="match status" value="2"/>
</dbReference>
<feature type="transmembrane region" description="Helical" evidence="15">
    <location>
        <begin position="570"/>
        <end position="590"/>
    </location>
</feature>
<dbReference type="PANTHER" id="PTHR43185:SF1">
    <property type="entry name" value="FE(2+) TRANSPORTER FEOB"/>
    <property type="match status" value="1"/>
</dbReference>
<comment type="similarity">
    <text evidence="15">Belongs to the TRAFAC class TrmE-Era-EngA-EngB-Septin-like GTPase superfamily. FeoB GTPase (TC 9.A.8) family.</text>
</comment>
<evidence type="ECO:0000256" key="9">
    <source>
        <dbReference type="ARBA" id="ARBA00023065"/>
    </source>
</evidence>
<dbReference type="CDD" id="cd01879">
    <property type="entry name" value="FeoB"/>
    <property type="match status" value="1"/>
</dbReference>
<dbReference type="GO" id="GO:0005886">
    <property type="term" value="C:plasma membrane"/>
    <property type="evidence" value="ECO:0007669"/>
    <property type="project" value="UniProtKB-SubCell"/>
</dbReference>
<accession>A0A2U2BZ37</accession>
<dbReference type="STRING" id="28200.GCA_001572935_01188"/>
<dbReference type="Pfam" id="PF07664">
    <property type="entry name" value="FeoB_C"/>
    <property type="match status" value="1"/>
</dbReference>
<feature type="binding site" evidence="13">
    <location>
        <begin position="57"/>
        <end position="60"/>
    </location>
    <ligand>
        <name>GTP</name>
        <dbReference type="ChEBI" id="CHEBI:37565"/>
        <label>1</label>
    </ligand>
</feature>
<dbReference type="PANTHER" id="PTHR43185">
    <property type="entry name" value="FERROUS IRON TRANSPORT PROTEIN B"/>
    <property type="match status" value="1"/>
</dbReference>
<keyword evidence="3" id="KW-1003">Cell membrane</keyword>
<evidence type="ECO:0000256" key="5">
    <source>
        <dbReference type="ARBA" id="ARBA00022692"/>
    </source>
</evidence>
<comment type="subcellular location">
    <subcellularLocation>
        <location evidence="15">Cell inner membrane</location>
        <topology evidence="15">Multi-pass membrane protein</topology>
    </subcellularLocation>
    <subcellularLocation>
        <location evidence="1">Cell membrane</location>
        <topology evidence="1">Multi-pass membrane protein</topology>
    </subcellularLocation>
</comment>
<feature type="transmembrane region" description="Helical" evidence="15">
    <location>
        <begin position="348"/>
        <end position="373"/>
    </location>
</feature>
<organism evidence="17 18">
    <name type="scientific">Aliarcobacter skirrowii</name>
    <dbReference type="NCBI Taxonomy" id="28200"/>
    <lineage>
        <taxon>Bacteria</taxon>
        <taxon>Pseudomonadati</taxon>
        <taxon>Campylobacterota</taxon>
        <taxon>Epsilonproteobacteria</taxon>
        <taxon>Campylobacterales</taxon>
        <taxon>Arcobacteraceae</taxon>
        <taxon>Aliarcobacter</taxon>
    </lineage>
</organism>
<comment type="caution">
    <text evidence="15">Lacks conserved residue(s) required for the propagation of feature annotation.</text>
</comment>
<feature type="transmembrane region" description="Helical" evidence="15">
    <location>
        <begin position="214"/>
        <end position="237"/>
    </location>
</feature>
<dbReference type="NCBIfam" id="TIGR00437">
    <property type="entry name" value="feoB"/>
    <property type="match status" value="1"/>
</dbReference>
<sequence length="627" mass="70422">MKTKIKIALVGQPNVGKSMLINSISNSRLKVGNFSGVTVEKKEINFFYKEFDITIVDLPGSYSLTNYSIEEKVVNEFLYKNNYDIILNVVDSTNLQRNLLLTTELMALNKKIVIALNMSDEAKKESILIDEKKLSNFLNIACVKTSAKTKDGLDKLLEEIIKTYKNKELSNIDISSINQRFEFCKNAVKECVSVDSFSNKSVTQKIDSILMNKYLGIPIFLLFMWILFQLTFTLGAVPMDYIDIAFSTISLEIKNLFGENQLSLLLSDGIVAGVGAVVMFLPNILILFLGISLLESTGYMSRVAFLLDGIFHKFGLHGKSFIPLVTGFGCSVPAYMAARTLKNQKDRLITLFIIGFMSCGARLPIYVLFAGAFFSTQSAGNILFIIYISGAIFGLFAAKILRVVVFKSVDEPFVMEMPKYRLPSFRFIYKDVINKGFMYLKKAGTFILAASVLIWFMSNYPKNLELQEEFESKIELAATKDQKIELQNELDLYNLENSYLGVIGKFSEPLFTPLGFDWKMTVALEAGLAAKEVVVTTLSILYKQGANEDPENPSEGLVEKIKQNIPFESAISFIVFVMLYIPCLAAAMVFTKEAGSWKYLLYLFIFTTTTAWIVSFLAYNITKLVVA</sequence>
<keyword evidence="14" id="KW-0460">Magnesium</keyword>
<feature type="transmembrane region" description="Helical" evidence="15">
    <location>
        <begin position="270"/>
        <end position="294"/>
    </location>
</feature>
<keyword evidence="8 15" id="KW-0408">Iron</keyword>
<reference evidence="17 18" key="1">
    <citation type="submission" date="2018-05" db="EMBL/GenBank/DDBJ databases">
        <title>Antimicrobial susceptibility testing and genomic analysis of Arcobacter skirrowii strains and one Arcobacter butzleri isolated from German poultry farms.</title>
        <authorList>
            <person name="Haenel I."/>
            <person name="Hotzel H."/>
            <person name="Tomaso H."/>
            <person name="Busch A."/>
        </authorList>
    </citation>
    <scope>NUCLEOTIDE SEQUENCE [LARGE SCALE GENOMIC DNA]</scope>
    <source>
        <strain evidence="18">v</strain>
    </source>
</reference>
<feature type="binding site" evidence="14">
    <location>
        <position position="23"/>
    </location>
    <ligand>
        <name>Mg(2+)</name>
        <dbReference type="ChEBI" id="CHEBI:18420"/>
        <label>2</label>
    </ligand>
</feature>
<dbReference type="SUPFAM" id="SSF52540">
    <property type="entry name" value="P-loop containing nucleoside triphosphate hydrolases"/>
    <property type="match status" value="1"/>
</dbReference>
<evidence type="ECO:0000256" key="12">
    <source>
        <dbReference type="NCBIfam" id="TIGR00437"/>
    </source>
</evidence>
<dbReference type="Proteomes" id="UP000245014">
    <property type="component" value="Unassembled WGS sequence"/>
</dbReference>
<feature type="transmembrane region" description="Helical" evidence="15">
    <location>
        <begin position="379"/>
        <end position="398"/>
    </location>
</feature>
<evidence type="ECO:0000256" key="15">
    <source>
        <dbReference type="RuleBase" id="RU362098"/>
    </source>
</evidence>
<keyword evidence="4 15" id="KW-0410">Iron transport</keyword>
<evidence type="ECO:0000256" key="10">
    <source>
        <dbReference type="ARBA" id="ARBA00023134"/>
    </source>
</evidence>
<keyword evidence="7 15" id="KW-1133">Transmembrane helix</keyword>
<evidence type="ECO:0000256" key="14">
    <source>
        <dbReference type="PIRSR" id="PIRSR603373-2"/>
    </source>
</evidence>
<evidence type="ECO:0000256" key="2">
    <source>
        <dbReference type="ARBA" id="ARBA00022448"/>
    </source>
</evidence>
<dbReference type="GO" id="GO:0005525">
    <property type="term" value="F:GTP binding"/>
    <property type="evidence" value="ECO:0007669"/>
    <property type="project" value="UniProtKB-KW"/>
</dbReference>
<dbReference type="InterPro" id="IPR011642">
    <property type="entry name" value="Gate_dom"/>
</dbReference>
<keyword evidence="9" id="KW-0406">Ion transport</keyword>
<dbReference type="EMBL" id="QEYI01000008">
    <property type="protein sequence ID" value="PWE20194.1"/>
    <property type="molecule type" value="Genomic_DNA"/>
</dbReference>
<evidence type="ECO:0000256" key="11">
    <source>
        <dbReference type="ARBA" id="ARBA00023136"/>
    </source>
</evidence>
<protein>
    <recommendedName>
        <fullName evidence="12 15">Ferrous iron transport protein B</fullName>
    </recommendedName>
</protein>
<keyword evidence="6 13" id="KW-0547">Nucleotide-binding</keyword>
<evidence type="ECO:0000256" key="13">
    <source>
        <dbReference type="PIRSR" id="PIRSR603373-1"/>
    </source>
</evidence>
<evidence type="ECO:0000313" key="18">
    <source>
        <dbReference type="Proteomes" id="UP000245014"/>
    </source>
</evidence>
<keyword evidence="5 15" id="KW-0812">Transmembrane</keyword>
<dbReference type="InterPro" id="IPR050860">
    <property type="entry name" value="FeoB_GTPase"/>
</dbReference>
<dbReference type="RefSeq" id="WP_109065346.1">
    <property type="nucleotide sequence ID" value="NZ_QEYG01000003.1"/>
</dbReference>
<comment type="function">
    <text evidence="15">Probable transporter of a GTP-driven Fe(2+) uptake system.</text>
</comment>
<feature type="domain" description="FeoB-type G" evidence="16">
    <location>
        <begin position="4"/>
        <end position="166"/>
    </location>
</feature>
<feature type="binding site" evidence="13">
    <location>
        <begin position="11"/>
        <end position="18"/>
    </location>
    <ligand>
        <name>GTP</name>
        <dbReference type="ChEBI" id="CHEBI:37565"/>
        <label>1</label>
    </ligand>
</feature>
<evidence type="ECO:0000256" key="3">
    <source>
        <dbReference type="ARBA" id="ARBA00022475"/>
    </source>
</evidence>
<dbReference type="AlphaFoldDB" id="A0A2U2BZ37"/>
<gene>
    <name evidence="17" type="primary">feoB</name>
    <name evidence="17" type="ORF">DF188_08445</name>
</gene>
<evidence type="ECO:0000256" key="8">
    <source>
        <dbReference type="ARBA" id="ARBA00023004"/>
    </source>
</evidence>
<dbReference type="GO" id="GO:0015093">
    <property type="term" value="F:ferrous iron transmembrane transporter activity"/>
    <property type="evidence" value="ECO:0007669"/>
    <property type="project" value="UniProtKB-UniRule"/>
</dbReference>
<proteinExistence type="inferred from homology"/>
<feature type="transmembrane region" description="Helical" evidence="15">
    <location>
        <begin position="439"/>
        <end position="457"/>
    </location>
</feature>
<keyword evidence="10 13" id="KW-0342">GTP-binding</keyword>
<feature type="binding site" evidence="13">
    <location>
        <begin position="36"/>
        <end position="40"/>
    </location>
    <ligand>
        <name>GTP</name>
        <dbReference type="ChEBI" id="CHEBI:37565"/>
        <label>1</label>
    </ligand>
</feature>
<evidence type="ECO:0000313" key="17">
    <source>
        <dbReference type="EMBL" id="PWE20194.1"/>
    </source>
</evidence>
<dbReference type="Gene3D" id="3.40.50.300">
    <property type="entry name" value="P-loop containing nucleotide triphosphate hydrolases"/>
    <property type="match status" value="1"/>
</dbReference>
<name>A0A2U2BZ37_9BACT</name>
<dbReference type="Pfam" id="PF02421">
    <property type="entry name" value="FeoB_N"/>
    <property type="match status" value="1"/>
</dbReference>
<keyword evidence="2 15" id="KW-0813">Transport</keyword>
<dbReference type="InterPro" id="IPR030389">
    <property type="entry name" value="G_FEOB_dom"/>
</dbReference>
<feature type="binding site" evidence="13">
    <location>
        <begin position="117"/>
        <end position="120"/>
    </location>
    <ligand>
        <name>GTP</name>
        <dbReference type="ChEBI" id="CHEBI:37565"/>
        <label>1</label>
    </ligand>
</feature>
<keyword evidence="11 15" id="KW-0472">Membrane</keyword>
<evidence type="ECO:0000259" key="16">
    <source>
        <dbReference type="PROSITE" id="PS51711"/>
    </source>
</evidence>
<evidence type="ECO:0000256" key="6">
    <source>
        <dbReference type="ARBA" id="ARBA00022741"/>
    </source>
</evidence>
<dbReference type="InterPro" id="IPR003373">
    <property type="entry name" value="Fe2_transport_prot-B"/>
</dbReference>
<dbReference type="PROSITE" id="PS51711">
    <property type="entry name" value="G_FEOB"/>
    <property type="match status" value="1"/>
</dbReference>
<feature type="transmembrane region" description="Helical" evidence="15">
    <location>
        <begin position="599"/>
        <end position="621"/>
    </location>
</feature>
<feature type="binding site" evidence="14">
    <location>
        <position position="22"/>
    </location>
    <ligand>
        <name>Mg(2+)</name>
        <dbReference type="ChEBI" id="CHEBI:18420"/>
        <label>1</label>
    </ligand>
</feature>